<feature type="region of interest" description="Disordered" evidence="2">
    <location>
        <begin position="15"/>
        <end position="308"/>
    </location>
</feature>
<keyword evidence="1" id="KW-0597">Phosphoprotein</keyword>
<dbReference type="Ensembl" id="ENSNBRT00000024552.1">
    <property type="protein sequence ID" value="ENSNBRP00000023928.1"/>
    <property type="gene ID" value="ENSNBRG00000018192.1"/>
</dbReference>
<dbReference type="PANTHER" id="PTHR14429">
    <property type="entry name" value="FIBROSIN FAMILY MEMBER"/>
    <property type="match status" value="1"/>
</dbReference>
<proteinExistence type="predicted"/>
<reference evidence="3" key="2">
    <citation type="submission" date="2025-09" db="UniProtKB">
        <authorList>
            <consortium name="Ensembl"/>
        </authorList>
    </citation>
    <scope>IDENTIFICATION</scope>
</reference>
<feature type="compositionally biased region" description="Basic and acidic residues" evidence="2">
    <location>
        <begin position="562"/>
        <end position="615"/>
    </location>
</feature>
<evidence type="ECO:0000313" key="4">
    <source>
        <dbReference type="Proteomes" id="UP000261580"/>
    </source>
</evidence>
<sequence length="847" mass="92891">ALHFQIPDFGIDVLSTNGSQEPHGPGLLKVSGLERSQERSQESCRDTQLPVPSTPNPPLSPPTLPVSQPQPQPSIPQTPSALRTQPNGPTQPLNHLPPRSEALPRPQSPAALPLAQGQEPSPTPPPRHQHQPEVLSHPRPPPTPSLHPHPPSPALPNHHSHQQHPIQSGSHRPPSRCHPRPLSAYNSLSLNGHSSSRSSTPGTKPHGPPTPSLHLPHHPPPPPAAAAASTFPLALPANQSNPHSFPSALQSSPHPHHPNMFAPPAALPPPPPLTSSTLPVPGHPAAGSAYSGKQHKQLADVSTSPPSGLTEDCTFDCKSNHSVSFLLQFDKYPTKVDPFYRHSLFHSYPPAMSGLPPVIPPTGPFSSLQGAFQPKTSNPLDVSARPGAVPHTFLQKDPRVRKPGKWCAMHVHIAWQIYHHQQKVKQQMQVDPHKLDFGLKPEFLSRPPGPSLFGAIHHPGDLARPATLFSAAGECISCPIDQWPPLIFSNTTKLQEKSTVFTGLSAFGAALYGQTAVLVSDSVEKRHPSHPSPVPVNTISLLSHNRPPEHHRNHLPPASGEPQREKENKAKEREREHSDSWKDNGTDDHKLKDSQHSDKDTPVIHDGRASEDKMSNRGSASPYVRQTSLERPNGGLTRDVLEKKAELPYEHQKKSSEVKVKEERKEEQDGGAERASEHLQQASSTPNLHPPSSVPVSMGMPGVHPINSISSLERTRVVAPFMGISPIPGADRFPYPPFHWDPMRDPYRGLDIHRRDPLARDLLLRNDPLHRLAGPRLYEAERSYRDREPHDFNRDHAHPLALEQRREQDAPPPLIPTLGARPGSPRRTTPLGTDIRDRAAHKDIEAR</sequence>
<feature type="compositionally biased region" description="Polar residues" evidence="2">
    <location>
        <begin position="616"/>
        <end position="630"/>
    </location>
</feature>
<feature type="compositionally biased region" description="Polar residues" evidence="2">
    <location>
        <begin position="238"/>
        <end position="253"/>
    </location>
</feature>
<reference evidence="3" key="1">
    <citation type="submission" date="2025-08" db="UniProtKB">
        <authorList>
            <consortium name="Ensembl"/>
        </authorList>
    </citation>
    <scope>IDENTIFICATION</scope>
</reference>
<dbReference type="PRINTS" id="PR02044">
    <property type="entry name" value="FIBROSIN1LPF"/>
</dbReference>
<evidence type="ECO:0000256" key="2">
    <source>
        <dbReference type="SAM" id="MobiDB-lite"/>
    </source>
</evidence>
<dbReference type="Proteomes" id="UP000261580">
    <property type="component" value="Unassembled WGS sequence"/>
</dbReference>
<feature type="compositionally biased region" description="Pro residues" evidence="2">
    <location>
        <begin position="138"/>
        <end position="154"/>
    </location>
</feature>
<name>A0A3Q4HSM4_NEOBR</name>
<evidence type="ECO:0000313" key="3">
    <source>
        <dbReference type="Ensembl" id="ENSNBRP00000023928.1"/>
    </source>
</evidence>
<dbReference type="Pfam" id="PF15336">
    <property type="entry name" value="Auts2"/>
    <property type="match status" value="1"/>
</dbReference>
<dbReference type="AlphaFoldDB" id="A0A3Q4HSM4"/>
<feature type="compositionally biased region" description="Basic and acidic residues" evidence="2">
    <location>
        <begin position="834"/>
        <end position="847"/>
    </location>
</feature>
<evidence type="ECO:0000256" key="1">
    <source>
        <dbReference type="ARBA" id="ARBA00022553"/>
    </source>
</evidence>
<feature type="compositionally biased region" description="Basic and acidic residues" evidence="2">
    <location>
        <begin position="35"/>
        <end position="45"/>
    </location>
</feature>
<dbReference type="GeneTree" id="ENSGT00940000154823"/>
<feature type="compositionally biased region" description="Basic and acidic residues" evidence="2">
    <location>
        <begin position="639"/>
        <end position="677"/>
    </location>
</feature>
<accession>A0A3Q4HSM4</accession>
<feature type="compositionally biased region" description="Low complexity" evidence="2">
    <location>
        <begin position="225"/>
        <end position="237"/>
    </location>
</feature>
<keyword evidence="4" id="KW-1185">Reference proteome</keyword>
<feature type="compositionally biased region" description="Polar residues" evidence="2">
    <location>
        <begin position="678"/>
        <end position="687"/>
    </location>
</feature>
<feature type="region of interest" description="Disordered" evidence="2">
    <location>
        <begin position="523"/>
        <end position="695"/>
    </location>
</feature>
<protein>
    <submittedName>
        <fullName evidence="3">Activator of transcription and developmental regulator AUTS2 a</fullName>
    </submittedName>
</protein>
<dbReference type="InterPro" id="IPR023246">
    <property type="entry name" value="AUTS2"/>
</dbReference>
<dbReference type="PANTHER" id="PTHR14429:SF5">
    <property type="entry name" value="AUTISM SUSCEPTIBILITY GENE 2 PROTEIN"/>
    <property type="match status" value="1"/>
</dbReference>
<feature type="compositionally biased region" description="Pro residues" evidence="2">
    <location>
        <begin position="52"/>
        <end position="76"/>
    </location>
</feature>
<feature type="compositionally biased region" description="Polar residues" evidence="2">
    <location>
        <begin position="81"/>
        <end position="93"/>
    </location>
</feature>
<dbReference type="Bgee" id="ENSNBRG00000018192">
    <property type="expression patterns" value="Expressed in skeletal muscle tissue and 3 other cell types or tissues"/>
</dbReference>
<feature type="region of interest" description="Disordered" evidence="2">
    <location>
        <begin position="804"/>
        <end position="847"/>
    </location>
</feature>
<organism evidence="3 4">
    <name type="scientific">Neolamprologus brichardi</name>
    <name type="common">Fairy cichlid</name>
    <name type="synonym">Lamprologus brichardi</name>
    <dbReference type="NCBI Taxonomy" id="32507"/>
    <lineage>
        <taxon>Eukaryota</taxon>
        <taxon>Metazoa</taxon>
        <taxon>Chordata</taxon>
        <taxon>Craniata</taxon>
        <taxon>Vertebrata</taxon>
        <taxon>Euteleostomi</taxon>
        <taxon>Actinopterygii</taxon>
        <taxon>Neopterygii</taxon>
        <taxon>Teleostei</taxon>
        <taxon>Neoteleostei</taxon>
        <taxon>Acanthomorphata</taxon>
        <taxon>Ovalentaria</taxon>
        <taxon>Cichlomorphae</taxon>
        <taxon>Cichliformes</taxon>
        <taxon>Cichlidae</taxon>
        <taxon>African cichlids</taxon>
        <taxon>Pseudocrenilabrinae</taxon>
        <taxon>Lamprologini</taxon>
        <taxon>Neolamprologus</taxon>
    </lineage>
</organism>
<feature type="compositionally biased region" description="Low complexity" evidence="2">
    <location>
        <begin position="180"/>
        <end position="205"/>
    </location>
</feature>